<proteinExistence type="predicted"/>
<reference evidence="2" key="2">
    <citation type="submission" date="2011-02" db="EMBL/GenBank/DDBJ databases">
        <authorList>
            <person name="MacLean D."/>
        </authorList>
    </citation>
    <scope>NUCLEOTIDE SEQUENCE</scope>
</reference>
<evidence type="ECO:0000313" key="2">
    <source>
        <dbReference type="EMBL" id="CCA27990.1"/>
    </source>
</evidence>
<evidence type="ECO:0000256" key="1">
    <source>
        <dbReference type="SAM" id="MobiDB-lite"/>
    </source>
</evidence>
<feature type="compositionally biased region" description="Polar residues" evidence="1">
    <location>
        <begin position="1"/>
        <end position="17"/>
    </location>
</feature>
<organism evidence="2">
    <name type="scientific">Albugo laibachii Nc14</name>
    <dbReference type="NCBI Taxonomy" id="890382"/>
    <lineage>
        <taxon>Eukaryota</taxon>
        <taxon>Sar</taxon>
        <taxon>Stramenopiles</taxon>
        <taxon>Oomycota</taxon>
        <taxon>Peronosporomycetes</taxon>
        <taxon>Albuginales</taxon>
        <taxon>Albuginaceae</taxon>
        <taxon>Albugo</taxon>
    </lineage>
</organism>
<dbReference type="AlphaFoldDB" id="F0X2A9"/>
<dbReference type="HOGENOM" id="CLU_1380308_0_0_1"/>
<name>F0X2A9_9STRA</name>
<keyword evidence="2" id="KW-0436">Ligase</keyword>
<feature type="region of interest" description="Disordered" evidence="1">
    <location>
        <begin position="1"/>
        <end position="21"/>
    </location>
</feature>
<gene>
    <name evidence="2" type="primary">AlNc14C934G12649</name>
    <name evidence="2" type="ORF">ALNC14_141340</name>
</gene>
<protein>
    <submittedName>
        <fullName evidence="2">Putative fattyacidCoA ligase</fullName>
    </submittedName>
</protein>
<dbReference type="SUPFAM" id="SSF47336">
    <property type="entry name" value="ACP-like"/>
    <property type="match status" value="1"/>
</dbReference>
<dbReference type="EMBL" id="FR824798">
    <property type="protein sequence ID" value="CCA27990.1"/>
    <property type="molecule type" value="Genomic_DNA"/>
</dbReference>
<dbReference type="GO" id="GO:0016874">
    <property type="term" value="F:ligase activity"/>
    <property type="evidence" value="ECO:0007669"/>
    <property type="project" value="UniProtKB-KW"/>
</dbReference>
<dbReference type="InterPro" id="IPR036736">
    <property type="entry name" value="ACP-like_sf"/>
</dbReference>
<sequence>MVLVQPQSIPKSTSGKPSRSRCQRLHENNILSEIYRNEDILHSKNLPEDVHSETTIKVIIRKVEVADNVILEILVAKVAQVLETEKQMIVSKIPPKHLWLDCMALAHLQGIISQRFQIQIQDKMLYGEDSTLRNIASYLTGKKTCLWQEKVVGMYGTFQARDLPMHFASGPPSNKKCALCDYFDCGLVESSMLFIQYE</sequence>
<reference evidence="2" key="1">
    <citation type="journal article" date="2011" name="PLoS Biol.">
        <title>Gene gain and loss during evolution of obligate parasitism in the white rust pathogen of Arabidopsis thaliana.</title>
        <authorList>
            <person name="Kemen E."/>
            <person name="Gardiner A."/>
            <person name="Schultz-Larsen T."/>
            <person name="Kemen A.C."/>
            <person name="Balmuth A.L."/>
            <person name="Robert-Seilaniantz A."/>
            <person name="Bailey K."/>
            <person name="Holub E."/>
            <person name="Studholme D.J."/>
            <person name="Maclean D."/>
            <person name="Jones J.D."/>
        </authorList>
    </citation>
    <scope>NUCLEOTIDE SEQUENCE</scope>
</reference>
<accession>F0X2A9</accession>